<dbReference type="Pfam" id="PF01979">
    <property type="entry name" value="Amidohydro_1"/>
    <property type="match status" value="1"/>
</dbReference>
<feature type="binding site" evidence="8">
    <location>
        <position position="240"/>
    </location>
    <ligand>
        <name>Zn(2+)</name>
        <dbReference type="ChEBI" id="CHEBI:29105"/>
    </ligand>
</feature>
<evidence type="ECO:0000259" key="9">
    <source>
        <dbReference type="Pfam" id="PF01979"/>
    </source>
</evidence>
<feature type="binding site" evidence="7">
    <location>
        <position position="251"/>
    </location>
    <ligand>
        <name>substrate</name>
    </ligand>
</feature>
<dbReference type="Gene3D" id="3.20.20.140">
    <property type="entry name" value="Metal-dependent hydrolases"/>
    <property type="match status" value="1"/>
</dbReference>
<dbReference type="InterPro" id="IPR003764">
    <property type="entry name" value="GlcNAc_6-P_deAcase"/>
</dbReference>
<dbReference type="InterPro" id="IPR011059">
    <property type="entry name" value="Metal-dep_hydrolase_composite"/>
</dbReference>
<comment type="caution">
    <text evidence="10">The sequence shown here is derived from an EMBL/GenBank/DDBJ whole genome shotgun (WGS) entry which is preliminary data.</text>
</comment>
<dbReference type="Gene3D" id="2.30.40.10">
    <property type="entry name" value="Urease, subunit C, domain 1"/>
    <property type="match status" value="1"/>
</dbReference>
<proteinExistence type="inferred from homology"/>
<dbReference type="AlphaFoldDB" id="A0A7K0K152"/>
<dbReference type="SUPFAM" id="SSF51338">
    <property type="entry name" value="Composite domain of metallo-dependent hydrolases"/>
    <property type="match status" value="1"/>
</dbReference>
<dbReference type="PIRSF" id="PIRSF038994">
    <property type="entry name" value="NagA"/>
    <property type="match status" value="1"/>
</dbReference>
<dbReference type="SUPFAM" id="SSF51556">
    <property type="entry name" value="Metallo-dependent hydrolases"/>
    <property type="match status" value="1"/>
</dbReference>
<gene>
    <name evidence="10" type="ORF">FYJ63_02970</name>
</gene>
<evidence type="ECO:0000256" key="7">
    <source>
        <dbReference type="PIRSR" id="PIRSR038994-2"/>
    </source>
</evidence>
<keyword evidence="3 5" id="KW-0378">Hydrolase</keyword>
<evidence type="ECO:0000313" key="11">
    <source>
        <dbReference type="Proteomes" id="UP000442535"/>
    </source>
</evidence>
<feature type="binding site" evidence="7">
    <location>
        <begin position="243"/>
        <end position="244"/>
    </location>
    <ligand>
        <name>substrate</name>
    </ligand>
</feature>
<organism evidence="10 11">
    <name type="scientific">Mobiluncus porci</name>
    <dbReference type="NCBI Taxonomy" id="2652278"/>
    <lineage>
        <taxon>Bacteria</taxon>
        <taxon>Bacillati</taxon>
        <taxon>Actinomycetota</taxon>
        <taxon>Actinomycetes</taxon>
        <taxon>Actinomycetales</taxon>
        <taxon>Actinomycetaceae</taxon>
        <taxon>Mobiluncus</taxon>
    </lineage>
</organism>
<dbReference type="Proteomes" id="UP000442535">
    <property type="component" value="Unassembled WGS sequence"/>
</dbReference>
<evidence type="ECO:0000313" key="10">
    <source>
        <dbReference type="EMBL" id="MST49213.1"/>
    </source>
</evidence>
<comment type="similarity">
    <text evidence="1 5">Belongs to the metallo-dependent hydrolases superfamily. NagA family.</text>
</comment>
<keyword evidence="2 8" id="KW-0479">Metal-binding</keyword>
<feature type="binding site" evidence="8">
    <location>
        <position position="204"/>
    </location>
    <ligand>
        <name>Zn(2+)</name>
        <dbReference type="ChEBI" id="CHEBI:29105"/>
    </ligand>
</feature>
<reference evidence="10 11" key="1">
    <citation type="submission" date="2019-08" db="EMBL/GenBank/DDBJ databases">
        <title>In-depth cultivation of the pig gut microbiome towards novel bacterial diversity and tailored functional studies.</title>
        <authorList>
            <person name="Wylensek D."/>
            <person name="Hitch T.C.A."/>
            <person name="Clavel T."/>
        </authorList>
    </citation>
    <scope>NUCLEOTIDE SEQUENCE [LARGE SCALE GENOMIC DNA]</scope>
    <source>
        <strain evidence="10 11">RF-GAM-744-WT-7</strain>
    </source>
</reference>
<dbReference type="GO" id="GO:0006046">
    <property type="term" value="P:N-acetylglucosamine catabolic process"/>
    <property type="evidence" value="ECO:0007669"/>
    <property type="project" value="TreeGrafter"/>
</dbReference>
<evidence type="ECO:0000256" key="6">
    <source>
        <dbReference type="PIRSR" id="PIRSR038994-1"/>
    </source>
</evidence>
<evidence type="ECO:0000256" key="2">
    <source>
        <dbReference type="ARBA" id="ARBA00022723"/>
    </source>
</evidence>
<dbReference type="PANTHER" id="PTHR11113:SF14">
    <property type="entry name" value="N-ACETYLGLUCOSAMINE-6-PHOSPHATE DEACETYLASE"/>
    <property type="match status" value="1"/>
</dbReference>
<dbReference type="EMBL" id="VUMY01000004">
    <property type="protein sequence ID" value="MST49213.1"/>
    <property type="molecule type" value="Genomic_DNA"/>
</dbReference>
<evidence type="ECO:0000256" key="8">
    <source>
        <dbReference type="PIRSR" id="PIRSR038994-3"/>
    </source>
</evidence>
<keyword evidence="11" id="KW-1185">Reference proteome</keyword>
<name>A0A7K0K152_9ACTO</name>
<feature type="binding site" evidence="7">
    <location>
        <begin position="339"/>
        <end position="341"/>
    </location>
    <ligand>
        <name>substrate</name>
    </ligand>
</feature>
<evidence type="ECO:0000256" key="4">
    <source>
        <dbReference type="ARBA" id="ARBA00023277"/>
    </source>
</evidence>
<feature type="binding site" evidence="8">
    <location>
        <position position="135"/>
    </location>
    <ligand>
        <name>Zn(2+)</name>
        <dbReference type="ChEBI" id="CHEBI:29105"/>
    </ligand>
</feature>
<dbReference type="PANTHER" id="PTHR11113">
    <property type="entry name" value="N-ACETYLGLUCOSAMINE-6-PHOSPHATE DEACETYLASE"/>
    <property type="match status" value="1"/>
</dbReference>
<comment type="cofactor">
    <cofactor evidence="8">
        <name>a divalent metal cation</name>
        <dbReference type="ChEBI" id="CHEBI:60240"/>
    </cofactor>
    <text evidence="8">Binds 1 divalent metal cation per subunit.</text>
</comment>
<feature type="binding site" evidence="7">
    <location>
        <position position="278"/>
    </location>
    <ligand>
        <name>substrate</name>
    </ligand>
</feature>
<evidence type="ECO:0000256" key="1">
    <source>
        <dbReference type="ARBA" id="ARBA00010716"/>
    </source>
</evidence>
<accession>A0A7K0K152</accession>
<dbReference type="InterPro" id="IPR006680">
    <property type="entry name" value="Amidohydro-rel"/>
</dbReference>
<feature type="binding site" evidence="7">
    <location>
        <position position="146"/>
    </location>
    <ligand>
        <name>substrate</name>
    </ligand>
</feature>
<feature type="active site" description="Proton donor/acceptor" evidence="6">
    <location>
        <position position="301"/>
    </location>
</feature>
<dbReference type="RefSeq" id="WP_154543641.1">
    <property type="nucleotide sequence ID" value="NZ_JAQYQY010000019.1"/>
</dbReference>
<dbReference type="GO" id="GO:0008448">
    <property type="term" value="F:N-acetylglucosamine-6-phosphate deacetylase activity"/>
    <property type="evidence" value="ECO:0007669"/>
    <property type="project" value="InterPro"/>
</dbReference>
<dbReference type="InterPro" id="IPR032466">
    <property type="entry name" value="Metal_Hydrolase"/>
</dbReference>
<evidence type="ECO:0000256" key="5">
    <source>
        <dbReference type="PIRNR" id="PIRNR038994"/>
    </source>
</evidence>
<protein>
    <submittedName>
        <fullName evidence="10">Amidohydrolase family protein</fullName>
    </submittedName>
</protein>
<dbReference type="GO" id="GO:0046872">
    <property type="term" value="F:metal ion binding"/>
    <property type="evidence" value="ECO:0007669"/>
    <property type="project" value="UniProtKB-KW"/>
</dbReference>
<evidence type="ECO:0000256" key="3">
    <source>
        <dbReference type="ARBA" id="ARBA00022801"/>
    </source>
</evidence>
<sequence length="418" mass="43832">MSEAFAVRGQVVTPNSILIDGAVVVKDDRLAWIGESSAAQGAGFGAEVAAADSPTDGRYIIPGLVDVHCHGGGGQSFPDAATADDAMVAVWEHRLHGTTSIVTSLVTQSPEALRRQAQMLADLADAGEIAGIHFEGPFVAEAHKGAQDPHYIQAPNPALMRELMIVTRGHTVTMTLAPEGKRAFGSGSVAEVLIENGALPSYGHTDCDSATMRAAARWTREKLGLTPEETRLSPRYTITHLFNGMEPFHHRKPGPVLEAIADAAGGGAVLELIGDGTHVHPDAVRSVYELVGRDSMVLVTDAMAAAGMDDGDYVLGGQAVIVMDGKAYLRGEDGTPGSLAGGTAHLLDVVRNSWKNSGMSLVDAVYCGSMQGAKILGKEAEIGSLEAGKRADLVVADENLYPLQVFRRGIQIASVPEA</sequence>
<keyword evidence="4 5" id="KW-0119">Carbohydrate metabolism</keyword>
<feature type="domain" description="Amidohydrolase-related" evidence="9">
    <location>
        <begin position="59"/>
        <end position="398"/>
    </location>
</feature>